<keyword evidence="1" id="KW-1133">Transmembrane helix</keyword>
<proteinExistence type="predicted"/>
<evidence type="ECO:0000256" key="1">
    <source>
        <dbReference type="SAM" id="Phobius"/>
    </source>
</evidence>
<organism evidence="2 3">
    <name type="scientific">Allosaccharopolyspora coralli</name>
    <dbReference type="NCBI Taxonomy" id="2665642"/>
    <lineage>
        <taxon>Bacteria</taxon>
        <taxon>Bacillati</taxon>
        <taxon>Actinomycetota</taxon>
        <taxon>Actinomycetes</taxon>
        <taxon>Pseudonocardiales</taxon>
        <taxon>Pseudonocardiaceae</taxon>
        <taxon>Allosaccharopolyspora</taxon>
    </lineage>
</organism>
<feature type="transmembrane region" description="Helical" evidence="1">
    <location>
        <begin position="16"/>
        <end position="33"/>
    </location>
</feature>
<protein>
    <submittedName>
        <fullName evidence="2">Uncharacterized protein</fullName>
    </submittedName>
</protein>
<dbReference type="AlphaFoldDB" id="A0A5Q3QBZ8"/>
<evidence type="ECO:0000313" key="2">
    <source>
        <dbReference type="EMBL" id="QGK71400.1"/>
    </source>
</evidence>
<keyword evidence="3" id="KW-1185">Reference proteome</keyword>
<dbReference type="Proteomes" id="UP000371041">
    <property type="component" value="Chromosome"/>
</dbReference>
<keyword evidence="1" id="KW-0472">Membrane</keyword>
<accession>A0A5Q3QBZ8</accession>
<gene>
    <name evidence="2" type="ORF">GIY23_19455</name>
</gene>
<evidence type="ECO:0000313" key="3">
    <source>
        <dbReference type="Proteomes" id="UP000371041"/>
    </source>
</evidence>
<feature type="transmembrane region" description="Helical" evidence="1">
    <location>
        <begin position="53"/>
        <end position="74"/>
    </location>
</feature>
<dbReference type="KEGG" id="sace:GIY23_19455"/>
<sequence>MTNNATPASTRKPSKAGLTIGIVLLVVGFGFWINYVQTTGSGFQTSQLDTALVFMGFLLWAVPWLIGSFTSVLAARGRRKLLSLAVLPLGFLMLIVAVVTTITGAEAAPPPEFTDVP</sequence>
<dbReference type="EMBL" id="CP045929">
    <property type="protein sequence ID" value="QGK71400.1"/>
    <property type="molecule type" value="Genomic_DNA"/>
</dbReference>
<keyword evidence="1" id="KW-0812">Transmembrane</keyword>
<name>A0A5Q3QBZ8_9PSEU</name>
<dbReference type="RefSeq" id="WP_154077976.1">
    <property type="nucleotide sequence ID" value="NZ_CP045929.1"/>
</dbReference>
<feature type="transmembrane region" description="Helical" evidence="1">
    <location>
        <begin position="81"/>
        <end position="102"/>
    </location>
</feature>
<reference evidence="3" key="1">
    <citation type="submission" date="2019-11" db="EMBL/GenBank/DDBJ databases">
        <title>The complete genome sequence of Saccharopolyspora sp. E2A.</title>
        <authorList>
            <person name="Zhang G."/>
        </authorList>
    </citation>
    <scope>NUCLEOTIDE SEQUENCE [LARGE SCALE GENOMIC DNA]</scope>
    <source>
        <strain evidence="3">E2A</strain>
    </source>
</reference>